<keyword evidence="3" id="KW-1185">Reference proteome</keyword>
<dbReference type="RefSeq" id="WP_146445385.1">
    <property type="nucleotide sequence ID" value="NZ_SJPR01000003.1"/>
</dbReference>
<evidence type="ECO:0000313" key="2">
    <source>
        <dbReference type="EMBL" id="TWT96884.1"/>
    </source>
</evidence>
<name>A0A5C6AA37_9BACT</name>
<keyword evidence="1" id="KW-0812">Transmembrane</keyword>
<sequence length="417" mass="45934">MSEMEAPAKPTTWRLTIGGLLVFTAFAAFLAVPITKLGQIYVVVLIVSSLLLLVAAISFRYGRTFPVVLASVLTPFAPLLVFLLSPVLFLQGFLTGLTSVLTIGWRPYPARRLAACGLAMLLAYSYGFFVAWKEGSAISAMREKYALVSLVDRLPNLSTEPMELPPIQLTQQQAADLAMDDKIAGGNTRRKSSLQRLHSDRYLAFTRAQGFGVTRLNYIDPARIETQTDELLQTAGRKTPIDLFLTKADAPQGLHRRMLRSFLDPERLGYVENKLATSGFLGHAIGLDSDDFTRGQDLKYLRIDRLELVGLLMHDKPVAYISTRLPDMEELRSVPTRDLDEFESAALEKLYGQEDVVVDEQLVDGKMHARMLGAVRAGKSCAACHEVPHGTLFGAFSYDLAYNDAPGSGEPTMSGEP</sequence>
<feature type="transmembrane region" description="Helical" evidence="1">
    <location>
        <begin position="12"/>
        <end position="33"/>
    </location>
</feature>
<dbReference type="EMBL" id="SJPR01000003">
    <property type="protein sequence ID" value="TWT96884.1"/>
    <property type="molecule type" value="Genomic_DNA"/>
</dbReference>
<evidence type="ECO:0000313" key="3">
    <source>
        <dbReference type="Proteomes" id="UP000317421"/>
    </source>
</evidence>
<accession>A0A5C6AA37</accession>
<reference evidence="2 3" key="1">
    <citation type="submission" date="2019-02" db="EMBL/GenBank/DDBJ databases">
        <title>Deep-cultivation of Planctomycetes and their phenomic and genomic characterization uncovers novel biology.</title>
        <authorList>
            <person name="Wiegand S."/>
            <person name="Jogler M."/>
            <person name="Boedeker C."/>
            <person name="Pinto D."/>
            <person name="Vollmers J."/>
            <person name="Rivas-Marin E."/>
            <person name="Kohn T."/>
            <person name="Peeters S.H."/>
            <person name="Heuer A."/>
            <person name="Rast P."/>
            <person name="Oberbeckmann S."/>
            <person name="Bunk B."/>
            <person name="Jeske O."/>
            <person name="Meyerdierks A."/>
            <person name="Storesund J.E."/>
            <person name="Kallscheuer N."/>
            <person name="Luecker S."/>
            <person name="Lage O.M."/>
            <person name="Pohl T."/>
            <person name="Merkel B.J."/>
            <person name="Hornburger P."/>
            <person name="Mueller R.-W."/>
            <person name="Bruemmer F."/>
            <person name="Labrenz M."/>
            <person name="Spormann A.M."/>
            <person name="Op Den Camp H."/>
            <person name="Overmann J."/>
            <person name="Amann R."/>
            <person name="Jetten M.S.M."/>
            <person name="Mascher T."/>
            <person name="Medema M.H."/>
            <person name="Devos D.P."/>
            <person name="Kaster A.-K."/>
            <person name="Ovreas L."/>
            <person name="Rohde M."/>
            <person name="Galperin M.Y."/>
            <person name="Jogler C."/>
        </authorList>
    </citation>
    <scope>NUCLEOTIDE SEQUENCE [LARGE SCALE GENOMIC DNA]</scope>
    <source>
        <strain evidence="2 3">Pla108</strain>
    </source>
</reference>
<gene>
    <name evidence="2" type="ORF">Pla108_26590</name>
</gene>
<organism evidence="2 3">
    <name type="scientific">Botrimarina colliarenosi</name>
    <dbReference type="NCBI Taxonomy" id="2528001"/>
    <lineage>
        <taxon>Bacteria</taxon>
        <taxon>Pseudomonadati</taxon>
        <taxon>Planctomycetota</taxon>
        <taxon>Planctomycetia</taxon>
        <taxon>Pirellulales</taxon>
        <taxon>Lacipirellulaceae</taxon>
        <taxon>Botrimarina</taxon>
    </lineage>
</organism>
<feature type="transmembrane region" description="Helical" evidence="1">
    <location>
        <begin position="79"/>
        <end position="101"/>
    </location>
</feature>
<dbReference type="AlphaFoldDB" id="A0A5C6AA37"/>
<protein>
    <submittedName>
        <fullName evidence="2">Uncharacterized protein</fullName>
    </submittedName>
</protein>
<keyword evidence="1" id="KW-0472">Membrane</keyword>
<proteinExistence type="predicted"/>
<feature type="transmembrane region" description="Helical" evidence="1">
    <location>
        <begin position="40"/>
        <end position="59"/>
    </location>
</feature>
<dbReference type="OrthoDB" id="5984932at2"/>
<evidence type="ECO:0000256" key="1">
    <source>
        <dbReference type="SAM" id="Phobius"/>
    </source>
</evidence>
<dbReference type="Proteomes" id="UP000317421">
    <property type="component" value="Unassembled WGS sequence"/>
</dbReference>
<comment type="caution">
    <text evidence="2">The sequence shown here is derived from an EMBL/GenBank/DDBJ whole genome shotgun (WGS) entry which is preliminary data.</text>
</comment>
<feature type="transmembrane region" description="Helical" evidence="1">
    <location>
        <begin position="113"/>
        <end position="132"/>
    </location>
</feature>
<keyword evidence="1" id="KW-1133">Transmembrane helix</keyword>